<protein>
    <submittedName>
        <fullName evidence="9">Uncharacterized protein LOC127740507</fullName>
    </submittedName>
</protein>
<keyword evidence="4" id="KW-0255">Endonuclease</keyword>
<dbReference type="GO" id="GO:0015074">
    <property type="term" value="P:DNA integration"/>
    <property type="evidence" value="ECO:0007669"/>
    <property type="project" value="InterPro"/>
</dbReference>
<evidence type="ECO:0000256" key="3">
    <source>
        <dbReference type="ARBA" id="ARBA00022722"/>
    </source>
</evidence>
<dbReference type="GeneID" id="127740507"/>
<dbReference type="Pfam" id="PF00078">
    <property type="entry name" value="RVT_1"/>
    <property type="match status" value="1"/>
</dbReference>
<dbReference type="InterPro" id="IPR001584">
    <property type="entry name" value="Integrase_cat-core"/>
</dbReference>
<feature type="domain" description="Integrase catalytic" evidence="7">
    <location>
        <begin position="304"/>
        <end position="465"/>
    </location>
</feature>
<dbReference type="Gene3D" id="3.30.70.270">
    <property type="match status" value="2"/>
</dbReference>
<dbReference type="SUPFAM" id="SSF53098">
    <property type="entry name" value="Ribonuclease H-like"/>
    <property type="match status" value="1"/>
</dbReference>
<dbReference type="Proteomes" id="UP000515211">
    <property type="component" value="Chromosome 7"/>
</dbReference>
<keyword evidence="6" id="KW-0695">RNA-directed DNA polymerase</keyword>
<dbReference type="InterPro" id="IPR041373">
    <property type="entry name" value="RT_RNaseH"/>
</dbReference>
<dbReference type="GO" id="GO:0004519">
    <property type="term" value="F:endonuclease activity"/>
    <property type="evidence" value="ECO:0007669"/>
    <property type="project" value="UniProtKB-KW"/>
</dbReference>
<evidence type="ECO:0000313" key="8">
    <source>
        <dbReference type="Proteomes" id="UP000515211"/>
    </source>
</evidence>
<dbReference type="PANTHER" id="PTHR37984">
    <property type="entry name" value="PROTEIN CBG26694"/>
    <property type="match status" value="1"/>
</dbReference>
<dbReference type="InterPro" id="IPR050951">
    <property type="entry name" value="Retrovirus_Pol_polyprotein"/>
</dbReference>
<dbReference type="RefSeq" id="XP_052107469.1">
    <property type="nucleotide sequence ID" value="XM_052251509.1"/>
</dbReference>
<dbReference type="PROSITE" id="PS50994">
    <property type="entry name" value="INTEGRASE"/>
    <property type="match status" value="1"/>
</dbReference>
<dbReference type="Pfam" id="PF17917">
    <property type="entry name" value="RT_RNaseH"/>
    <property type="match status" value="1"/>
</dbReference>
<keyword evidence="3" id="KW-0540">Nuclease</keyword>
<dbReference type="InterPro" id="IPR012337">
    <property type="entry name" value="RNaseH-like_sf"/>
</dbReference>
<keyword evidence="8" id="KW-1185">Reference proteome</keyword>
<dbReference type="AlphaFoldDB" id="A0A9C6TBK7"/>
<keyword evidence="2" id="KW-0548">Nucleotidyltransferase</keyword>
<dbReference type="CDD" id="cd01647">
    <property type="entry name" value="RT_LTR"/>
    <property type="match status" value="1"/>
</dbReference>
<dbReference type="InterPro" id="IPR000477">
    <property type="entry name" value="RT_dom"/>
</dbReference>
<organism evidence="8 9">
    <name type="scientific">Arachis duranensis</name>
    <name type="common">Wild peanut</name>
    <dbReference type="NCBI Taxonomy" id="130453"/>
    <lineage>
        <taxon>Eukaryota</taxon>
        <taxon>Viridiplantae</taxon>
        <taxon>Streptophyta</taxon>
        <taxon>Embryophyta</taxon>
        <taxon>Tracheophyta</taxon>
        <taxon>Spermatophyta</taxon>
        <taxon>Magnoliopsida</taxon>
        <taxon>eudicotyledons</taxon>
        <taxon>Gunneridae</taxon>
        <taxon>Pentapetalae</taxon>
        <taxon>rosids</taxon>
        <taxon>fabids</taxon>
        <taxon>Fabales</taxon>
        <taxon>Fabaceae</taxon>
        <taxon>Papilionoideae</taxon>
        <taxon>50 kb inversion clade</taxon>
        <taxon>dalbergioids sensu lato</taxon>
        <taxon>Dalbergieae</taxon>
        <taxon>Pterocarpus clade</taxon>
        <taxon>Arachis</taxon>
    </lineage>
</organism>
<reference evidence="8" key="1">
    <citation type="journal article" date="2016" name="Nat. Genet.">
        <title>The genome sequences of Arachis duranensis and Arachis ipaensis, the diploid ancestors of cultivated peanut.</title>
        <authorList>
            <person name="Bertioli D.J."/>
            <person name="Cannon S.B."/>
            <person name="Froenicke L."/>
            <person name="Huang G."/>
            <person name="Farmer A.D."/>
            <person name="Cannon E.K."/>
            <person name="Liu X."/>
            <person name="Gao D."/>
            <person name="Clevenger J."/>
            <person name="Dash S."/>
            <person name="Ren L."/>
            <person name="Moretzsohn M.C."/>
            <person name="Shirasawa K."/>
            <person name="Huang W."/>
            <person name="Vidigal B."/>
            <person name="Abernathy B."/>
            <person name="Chu Y."/>
            <person name="Niederhuth C.E."/>
            <person name="Umale P."/>
            <person name="Araujo A.C."/>
            <person name="Kozik A."/>
            <person name="Kim K.D."/>
            <person name="Burow M.D."/>
            <person name="Varshney R.K."/>
            <person name="Wang X."/>
            <person name="Zhang X."/>
            <person name="Barkley N."/>
            <person name="Guimaraes P.M."/>
            <person name="Isobe S."/>
            <person name="Guo B."/>
            <person name="Liao B."/>
            <person name="Stalker H.T."/>
            <person name="Schmitz R.J."/>
            <person name="Scheffler B.E."/>
            <person name="Leal-Bertioli S.C."/>
            <person name="Xun X."/>
            <person name="Jackson S.A."/>
            <person name="Michelmore R."/>
            <person name="Ozias-Akins P."/>
        </authorList>
    </citation>
    <scope>NUCLEOTIDE SEQUENCE [LARGE SCALE GENOMIC DNA]</scope>
    <source>
        <strain evidence="8">cv. V14167</strain>
    </source>
</reference>
<dbReference type="KEGG" id="adu:127740507"/>
<evidence type="ECO:0000256" key="6">
    <source>
        <dbReference type="ARBA" id="ARBA00022918"/>
    </source>
</evidence>
<accession>A0A9C6TBK7</accession>
<dbReference type="CDD" id="cd09274">
    <property type="entry name" value="RNase_HI_RT_Ty3"/>
    <property type="match status" value="1"/>
</dbReference>
<evidence type="ECO:0000259" key="7">
    <source>
        <dbReference type="PROSITE" id="PS50994"/>
    </source>
</evidence>
<dbReference type="GO" id="GO:0016787">
    <property type="term" value="F:hydrolase activity"/>
    <property type="evidence" value="ECO:0007669"/>
    <property type="project" value="UniProtKB-KW"/>
</dbReference>
<dbReference type="GO" id="GO:0003964">
    <property type="term" value="F:RNA-directed DNA polymerase activity"/>
    <property type="evidence" value="ECO:0007669"/>
    <property type="project" value="UniProtKB-KW"/>
</dbReference>
<dbReference type="InterPro" id="IPR043128">
    <property type="entry name" value="Rev_trsase/Diguanyl_cyclase"/>
</dbReference>
<evidence type="ECO:0000313" key="9">
    <source>
        <dbReference type="RefSeq" id="XP_052107469.1"/>
    </source>
</evidence>
<dbReference type="SUPFAM" id="SSF56672">
    <property type="entry name" value="DNA/RNA polymerases"/>
    <property type="match status" value="1"/>
</dbReference>
<feature type="non-terminal residue" evidence="9">
    <location>
        <position position="1"/>
    </location>
</feature>
<name>A0A9C6TBK7_ARADU</name>
<keyword evidence="1" id="KW-0808">Transferase</keyword>
<evidence type="ECO:0000256" key="2">
    <source>
        <dbReference type="ARBA" id="ARBA00022695"/>
    </source>
</evidence>
<dbReference type="InterPro" id="IPR036397">
    <property type="entry name" value="RNaseH_sf"/>
</dbReference>
<evidence type="ECO:0000256" key="1">
    <source>
        <dbReference type="ARBA" id="ARBA00022679"/>
    </source>
</evidence>
<dbReference type="InterPro" id="IPR043502">
    <property type="entry name" value="DNA/RNA_pol_sf"/>
</dbReference>
<evidence type="ECO:0000256" key="5">
    <source>
        <dbReference type="ARBA" id="ARBA00022801"/>
    </source>
</evidence>
<proteinExistence type="predicted"/>
<reference evidence="9" key="2">
    <citation type="submission" date="2025-08" db="UniProtKB">
        <authorList>
            <consortium name="RefSeq"/>
        </authorList>
    </citation>
    <scope>IDENTIFICATION</scope>
    <source>
        <tissue evidence="9">Whole plant</tissue>
    </source>
</reference>
<gene>
    <name evidence="9" type="primary">LOC127740507</name>
</gene>
<dbReference type="Pfam" id="PF00665">
    <property type="entry name" value="rve"/>
    <property type="match status" value="1"/>
</dbReference>
<evidence type="ECO:0000256" key="4">
    <source>
        <dbReference type="ARBA" id="ARBA00022759"/>
    </source>
</evidence>
<sequence length="598" mass="69625">YRRMPFGLCNAPATFQRCMLSIFSDMVEKFIEIFMDDFSVFGNSFESCLKHLYLVLKRCQESNLVLNWEKCHFMVTEGIVLGHRISRFYRRFIKDFSKIAKPLSNLLVVDVPFVFNSDCLHAFETLKANLTSTPIIAPPDWDLPFELMCDASDFAIGAVLGQSRVLNDAQKNYTTTEKELLAVMYAVDKFRSYLLGSKVIVYTNHAALKYLLTKQDSKPRLIRWVLLLQEFDIEIKDRKGSENQVADHFSRIEPEAGEQPPTVVTETFPDEQLFLIQQAPWFVDIANYKAMNFIPREYSRQQVKKLLTDLFDVWGIDFMEPFPPSHSNNYILVAVDYVSKWVKVVALPTNDAKVVMDFLQRYIFSRFGIPRTLISDGGSHFCNRQLDSLLHRYGVRHKVATPYHPQTSGQVEVSNRELKKDWSRKLDDALWAYRTAYKTPIGMSPYQLVYGKSCHLPVELEHKAYWAVRYLNLDSEAAGIKRMLQLNELDEFRYSAYENAKLYKERTKLLHNKKIAIRVFEPGQRVLLYNSRLKFFPGKLKSRWSGPFVVTRASPYGHVEIQEENSDRKFTVNGQKLKHYLGGEIDRQRSTHLLNWQN</sequence>
<dbReference type="Gene3D" id="3.30.420.10">
    <property type="entry name" value="Ribonuclease H-like superfamily/Ribonuclease H"/>
    <property type="match status" value="1"/>
</dbReference>
<dbReference type="GO" id="GO:0003676">
    <property type="term" value="F:nucleic acid binding"/>
    <property type="evidence" value="ECO:0007669"/>
    <property type="project" value="InterPro"/>
</dbReference>
<keyword evidence="5" id="KW-0378">Hydrolase</keyword>
<dbReference type="PANTHER" id="PTHR37984:SF5">
    <property type="entry name" value="PROTEIN NYNRIN-LIKE"/>
    <property type="match status" value="1"/>
</dbReference>